<evidence type="ECO:0000256" key="6">
    <source>
        <dbReference type="ARBA" id="ARBA00018724"/>
    </source>
</evidence>
<keyword evidence="11 13" id="KW-0456">Lyase</keyword>
<dbReference type="Gene3D" id="3.40.50.1100">
    <property type="match status" value="2"/>
</dbReference>
<dbReference type="PROSITE" id="PS00167">
    <property type="entry name" value="TRP_SYNTHASE_ALPHA"/>
    <property type="match status" value="1"/>
</dbReference>
<dbReference type="SUPFAM" id="SSF53686">
    <property type="entry name" value="Tryptophan synthase beta subunit-like PLP-dependent enzymes"/>
    <property type="match status" value="1"/>
</dbReference>
<dbReference type="EC" id="4.2.1.20" evidence="5 13"/>
<dbReference type="NCBIfam" id="TIGR00262">
    <property type="entry name" value="trpA"/>
    <property type="match status" value="1"/>
</dbReference>
<evidence type="ECO:0000256" key="9">
    <source>
        <dbReference type="ARBA" id="ARBA00022898"/>
    </source>
</evidence>
<feature type="compositionally biased region" description="Polar residues" evidence="14">
    <location>
        <begin position="288"/>
        <end position="299"/>
    </location>
</feature>
<dbReference type="FunFam" id="3.40.50.1100:FF:000004">
    <property type="entry name" value="Tryptophan synthase beta chain"/>
    <property type="match status" value="1"/>
</dbReference>
<dbReference type="CDD" id="cd04724">
    <property type="entry name" value="Tryptophan_synthase_alpha"/>
    <property type="match status" value="1"/>
</dbReference>
<dbReference type="InterPro" id="IPR006654">
    <property type="entry name" value="Trp_synth_beta"/>
</dbReference>
<evidence type="ECO:0000313" key="16">
    <source>
        <dbReference type="EMBL" id="KAJ3479094.1"/>
    </source>
</evidence>
<dbReference type="AlphaFoldDB" id="A0AAD5UVQ6"/>
<dbReference type="Proteomes" id="UP001212997">
    <property type="component" value="Unassembled WGS sequence"/>
</dbReference>
<dbReference type="Pfam" id="PF00290">
    <property type="entry name" value="Trp_syntA"/>
    <property type="match status" value="1"/>
</dbReference>
<dbReference type="HAMAP" id="MF_00131">
    <property type="entry name" value="Trp_synth_alpha"/>
    <property type="match status" value="1"/>
</dbReference>
<evidence type="ECO:0000256" key="5">
    <source>
        <dbReference type="ARBA" id="ARBA00012043"/>
    </source>
</evidence>
<dbReference type="InterPro" id="IPR013785">
    <property type="entry name" value="Aldolase_TIM"/>
</dbReference>
<comment type="similarity">
    <text evidence="4">In the N-terminal section; belongs to the TrpA family.</text>
</comment>
<dbReference type="InterPro" id="IPR018204">
    <property type="entry name" value="Trp_synthase_alpha_AS"/>
</dbReference>
<dbReference type="InterPro" id="IPR011060">
    <property type="entry name" value="RibuloseP-bd_barrel"/>
</dbReference>
<name>A0AAD5UVQ6_9APHY</name>
<dbReference type="GO" id="GO:0005737">
    <property type="term" value="C:cytoplasm"/>
    <property type="evidence" value="ECO:0007669"/>
    <property type="project" value="TreeGrafter"/>
</dbReference>
<protein>
    <recommendedName>
        <fullName evidence="6 13">Tryptophan synthase</fullName>
        <ecNumber evidence="5 13">4.2.1.20</ecNumber>
    </recommendedName>
</protein>
<evidence type="ECO:0000256" key="8">
    <source>
        <dbReference type="ARBA" id="ARBA00022822"/>
    </source>
</evidence>
<reference evidence="16" key="1">
    <citation type="submission" date="2022-07" db="EMBL/GenBank/DDBJ databases">
        <title>Genome Sequence of Physisporinus lineatus.</title>
        <authorList>
            <person name="Buettner E."/>
        </authorList>
    </citation>
    <scope>NUCLEOTIDE SEQUENCE</scope>
    <source>
        <strain evidence="16">VT162</strain>
    </source>
</reference>
<dbReference type="PANTHER" id="PTHR48077:SF3">
    <property type="entry name" value="TRYPTOPHAN SYNTHASE"/>
    <property type="match status" value="1"/>
</dbReference>
<feature type="region of interest" description="Disordered" evidence="14">
    <location>
        <begin position="264"/>
        <end position="302"/>
    </location>
</feature>
<organism evidence="16 17">
    <name type="scientific">Meripilus lineatus</name>
    <dbReference type="NCBI Taxonomy" id="2056292"/>
    <lineage>
        <taxon>Eukaryota</taxon>
        <taxon>Fungi</taxon>
        <taxon>Dikarya</taxon>
        <taxon>Basidiomycota</taxon>
        <taxon>Agaricomycotina</taxon>
        <taxon>Agaricomycetes</taxon>
        <taxon>Polyporales</taxon>
        <taxon>Meripilaceae</taxon>
        <taxon>Meripilus</taxon>
    </lineage>
</organism>
<evidence type="ECO:0000256" key="14">
    <source>
        <dbReference type="SAM" id="MobiDB-lite"/>
    </source>
</evidence>
<feature type="domain" description="Tryptophan synthase beta chain-like PALP" evidence="15">
    <location>
        <begin position="351"/>
        <end position="674"/>
    </location>
</feature>
<evidence type="ECO:0000256" key="1">
    <source>
        <dbReference type="ARBA" id="ARBA00001933"/>
    </source>
</evidence>
<sequence>MQALKQVFEKKNNGGDPALITFVTAGYPSVEDTVPIMLAMQEGGADIIELGIPFSDPIADGPAIQETNAIAVKNGIDYATCLGLVRDARKRGLTTPLLLMGYYNPLLAYGEERAIQDASEAGANGFIIVDLPPEEAVTFREKCSKSNISYVPLIAPATTSQRIKFLASIADSFLYVVSKMGTTGSSVSGKVNTALPAIIARVKEQSDIPLAVGFGVATREHFNLVADAGADGVVIGSRLASIIKTSPPGQIIQNVEAYCRGISHKGRIPTTRPPPILGPSSRPKSGDDSVQNGSASSDTPALPHRFGQFGGQYVPESLFDCLVELEEAHKSAINDPEFWAEFRGLYGYMNRPSNLYKAEKLTEHAGGATIWLKREDLNHTGSHKINNAIGQILLARRIGKTRIIAETGAGQHGVATATVCARFGMECVIYMGAEDVRRQALNVFRIQMLGAKVIPVHSGSCTLKDAVNEAMRDWVTNLSTTHYLVGSAIGPHPFPTIVRDFQRVIGQEIKEQLNTEIGKLPDVVVACVGGGSNAIGAFYDFIPDKSVRLVGVEAGGEGLDGPRHSATLTRGQPGVLHGVRTYVLQSEVGQIIETHSISAGLDYPGVGPEHAWLKDSGRAEYAVATDEEALRGFRVLTQLEGIIPALESSHAIWEGVRIAKTLPKEQNLVICLSGRGDKDVEQISQLLPGKWADVLDWHITV</sequence>
<dbReference type="PROSITE" id="PS00168">
    <property type="entry name" value="TRP_SYNTHASE_BETA"/>
    <property type="match status" value="1"/>
</dbReference>
<evidence type="ECO:0000256" key="12">
    <source>
        <dbReference type="ARBA" id="ARBA00049047"/>
    </source>
</evidence>
<dbReference type="SUPFAM" id="SSF51366">
    <property type="entry name" value="Ribulose-phoshate binding barrel"/>
    <property type="match status" value="1"/>
</dbReference>
<evidence type="ECO:0000259" key="15">
    <source>
        <dbReference type="Pfam" id="PF00291"/>
    </source>
</evidence>
<dbReference type="PANTHER" id="PTHR48077">
    <property type="entry name" value="TRYPTOPHAN SYNTHASE-RELATED"/>
    <property type="match status" value="1"/>
</dbReference>
<comment type="similarity">
    <text evidence="3">In the C-terminal section; belongs to the TrpB family.</text>
</comment>
<evidence type="ECO:0000256" key="4">
    <source>
        <dbReference type="ARBA" id="ARBA00006095"/>
    </source>
</evidence>
<keyword evidence="10 13" id="KW-0057">Aromatic amino acid biosynthesis</keyword>
<comment type="caution">
    <text evidence="16">The sequence shown here is derived from an EMBL/GenBank/DDBJ whole genome shotgun (WGS) entry which is preliminary data.</text>
</comment>
<dbReference type="NCBIfam" id="TIGR00263">
    <property type="entry name" value="trpB"/>
    <property type="match status" value="1"/>
</dbReference>
<evidence type="ECO:0000313" key="17">
    <source>
        <dbReference type="Proteomes" id="UP001212997"/>
    </source>
</evidence>
<proteinExistence type="inferred from homology"/>
<evidence type="ECO:0000256" key="10">
    <source>
        <dbReference type="ARBA" id="ARBA00023141"/>
    </source>
</evidence>
<keyword evidence="8 13" id="KW-0822">Tryptophan biosynthesis</keyword>
<dbReference type="InterPro" id="IPR002028">
    <property type="entry name" value="Trp_synthase_suA"/>
</dbReference>
<comment type="catalytic activity">
    <reaction evidence="12 13">
        <text>(1S,2R)-1-C-(indol-3-yl)glycerol 3-phosphate + L-serine = D-glyceraldehyde 3-phosphate + L-tryptophan + H2O</text>
        <dbReference type="Rhea" id="RHEA:10532"/>
        <dbReference type="ChEBI" id="CHEBI:15377"/>
        <dbReference type="ChEBI" id="CHEBI:33384"/>
        <dbReference type="ChEBI" id="CHEBI:57912"/>
        <dbReference type="ChEBI" id="CHEBI:58866"/>
        <dbReference type="ChEBI" id="CHEBI:59776"/>
        <dbReference type="EC" id="4.2.1.20"/>
    </reaction>
</comment>
<dbReference type="Pfam" id="PF00291">
    <property type="entry name" value="PALP"/>
    <property type="match status" value="1"/>
</dbReference>
<evidence type="ECO:0000256" key="2">
    <source>
        <dbReference type="ARBA" id="ARBA00004733"/>
    </source>
</evidence>
<keyword evidence="7 13" id="KW-0028">Amino-acid biosynthesis</keyword>
<evidence type="ECO:0000256" key="13">
    <source>
        <dbReference type="RuleBase" id="RU003663"/>
    </source>
</evidence>
<dbReference type="EMBL" id="JANAWD010000463">
    <property type="protein sequence ID" value="KAJ3479094.1"/>
    <property type="molecule type" value="Genomic_DNA"/>
</dbReference>
<accession>A0AAD5UVQ6</accession>
<evidence type="ECO:0000256" key="3">
    <source>
        <dbReference type="ARBA" id="ARBA00005761"/>
    </source>
</evidence>
<dbReference type="CDD" id="cd06446">
    <property type="entry name" value="Trp-synth_B"/>
    <property type="match status" value="1"/>
</dbReference>
<gene>
    <name evidence="16" type="ORF">NLI96_g9307</name>
</gene>
<comment type="cofactor">
    <cofactor evidence="1 13">
        <name>pyridoxal 5'-phosphate</name>
        <dbReference type="ChEBI" id="CHEBI:597326"/>
    </cofactor>
</comment>
<dbReference type="InterPro" id="IPR036052">
    <property type="entry name" value="TrpB-like_PALP_sf"/>
</dbReference>
<evidence type="ECO:0000256" key="7">
    <source>
        <dbReference type="ARBA" id="ARBA00022605"/>
    </source>
</evidence>
<evidence type="ECO:0000256" key="11">
    <source>
        <dbReference type="ARBA" id="ARBA00023239"/>
    </source>
</evidence>
<keyword evidence="17" id="KW-1185">Reference proteome</keyword>
<dbReference type="InterPro" id="IPR023026">
    <property type="entry name" value="Trp_synth_beta/beta-like"/>
</dbReference>
<dbReference type="Gene3D" id="3.20.20.70">
    <property type="entry name" value="Aldolase class I"/>
    <property type="match status" value="1"/>
</dbReference>
<dbReference type="GO" id="GO:0004834">
    <property type="term" value="F:tryptophan synthase activity"/>
    <property type="evidence" value="ECO:0007669"/>
    <property type="project" value="UniProtKB-EC"/>
</dbReference>
<dbReference type="FunFam" id="3.20.20.70:FF:000151">
    <property type="entry name" value="Tryptophan synthase"/>
    <property type="match status" value="1"/>
</dbReference>
<dbReference type="HAMAP" id="MF_00133">
    <property type="entry name" value="Trp_synth_beta"/>
    <property type="match status" value="1"/>
</dbReference>
<dbReference type="InterPro" id="IPR001926">
    <property type="entry name" value="TrpB-like_PALP"/>
</dbReference>
<dbReference type="FunFam" id="3.40.50.1100:FF:000001">
    <property type="entry name" value="Tryptophan synthase beta chain"/>
    <property type="match status" value="1"/>
</dbReference>
<comment type="pathway">
    <text evidence="2 13">Amino-acid biosynthesis; L-tryptophan biosynthesis; L-tryptophan from chorismate: step 5/5.</text>
</comment>
<keyword evidence="9 13" id="KW-0663">Pyridoxal phosphate</keyword>
<dbReference type="InterPro" id="IPR006653">
    <property type="entry name" value="Trp_synth_b_CS"/>
</dbReference>